<feature type="compositionally biased region" description="Polar residues" evidence="1">
    <location>
        <begin position="73"/>
        <end position="85"/>
    </location>
</feature>
<reference evidence="3" key="1">
    <citation type="submission" date="2022-01" db="EMBL/GenBank/DDBJ databases">
        <authorList>
            <person name="King R."/>
        </authorList>
    </citation>
    <scope>NUCLEOTIDE SEQUENCE</scope>
</reference>
<dbReference type="OrthoDB" id="7789014at2759"/>
<evidence type="ECO:0000256" key="1">
    <source>
        <dbReference type="SAM" id="MobiDB-lite"/>
    </source>
</evidence>
<feature type="compositionally biased region" description="Low complexity" evidence="1">
    <location>
        <begin position="374"/>
        <end position="385"/>
    </location>
</feature>
<evidence type="ECO:0000313" key="4">
    <source>
        <dbReference type="Proteomes" id="UP001153620"/>
    </source>
</evidence>
<reference evidence="3" key="2">
    <citation type="submission" date="2022-10" db="EMBL/GenBank/DDBJ databases">
        <authorList>
            <consortium name="ENA_rothamsted_submissions"/>
            <consortium name="culmorum"/>
            <person name="King R."/>
        </authorList>
    </citation>
    <scope>NUCLEOTIDE SEQUENCE</scope>
</reference>
<feature type="region of interest" description="Disordered" evidence="1">
    <location>
        <begin position="762"/>
        <end position="810"/>
    </location>
</feature>
<feature type="signal peptide" evidence="2">
    <location>
        <begin position="1"/>
        <end position="18"/>
    </location>
</feature>
<feature type="region of interest" description="Disordered" evidence="1">
    <location>
        <begin position="901"/>
        <end position="928"/>
    </location>
</feature>
<accession>A0A9N9WYX3</accession>
<keyword evidence="4" id="KW-1185">Reference proteome</keyword>
<evidence type="ECO:0000256" key="2">
    <source>
        <dbReference type="SAM" id="SignalP"/>
    </source>
</evidence>
<dbReference type="AlphaFoldDB" id="A0A9N9WYX3"/>
<feature type="compositionally biased region" description="Basic and acidic residues" evidence="1">
    <location>
        <begin position="86"/>
        <end position="99"/>
    </location>
</feature>
<dbReference type="Proteomes" id="UP001153620">
    <property type="component" value="Chromosome 3"/>
</dbReference>
<proteinExistence type="predicted"/>
<feature type="compositionally biased region" description="Polar residues" evidence="1">
    <location>
        <begin position="172"/>
        <end position="182"/>
    </location>
</feature>
<name>A0A9N9WYX3_9DIPT</name>
<gene>
    <name evidence="3" type="ORF">CHIRRI_LOCUS12137</name>
</gene>
<feature type="compositionally biased region" description="Basic and acidic residues" evidence="1">
    <location>
        <begin position="798"/>
        <end position="807"/>
    </location>
</feature>
<feature type="region of interest" description="Disordered" evidence="1">
    <location>
        <begin position="172"/>
        <end position="227"/>
    </location>
</feature>
<feature type="chain" id="PRO_5040440909" evidence="2">
    <location>
        <begin position="19"/>
        <end position="928"/>
    </location>
</feature>
<evidence type="ECO:0000313" key="3">
    <source>
        <dbReference type="EMBL" id="CAG9809310.1"/>
    </source>
</evidence>
<organism evidence="3 4">
    <name type="scientific">Chironomus riparius</name>
    <dbReference type="NCBI Taxonomy" id="315576"/>
    <lineage>
        <taxon>Eukaryota</taxon>
        <taxon>Metazoa</taxon>
        <taxon>Ecdysozoa</taxon>
        <taxon>Arthropoda</taxon>
        <taxon>Hexapoda</taxon>
        <taxon>Insecta</taxon>
        <taxon>Pterygota</taxon>
        <taxon>Neoptera</taxon>
        <taxon>Endopterygota</taxon>
        <taxon>Diptera</taxon>
        <taxon>Nematocera</taxon>
        <taxon>Chironomoidea</taxon>
        <taxon>Chironomidae</taxon>
        <taxon>Chironominae</taxon>
        <taxon>Chironomus</taxon>
    </lineage>
</organism>
<protein>
    <submittedName>
        <fullName evidence="3">Uncharacterized protein</fullName>
    </submittedName>
</protein>
<feature type="region of interest" description="Disordered" evidence="1">
    <location>
        <begin position="337"/>
        <end position="405"/>
    </location>
</feature>
<dbReference type="EMBL" id="OU895879">
    <property type="protein sequence ID" value="CAG9809310.1"/>
    <property type="molecule type" value="Genomic_DNA"/>
</dbReference>
<feature type="compositionally biased region" description="Polar residues" evidence="1">
    <location>
        <begin position="345"/>
        <end position="355"/>
    </location>
</feature>
<feature type="compositionally biased region" description="Basic and acidic residues" evidence="1">
    <location>
        <begin position="699"/>
        <end position="710"/>
    </location>
</feature>
<sequence>MNWKLLLLTLILILGISARPADDNAQEISTLKSLKETTNLTERPTVIVTDSPIEIVTKKIITKTAEKVPVSDSIATSHVPTTTSRYEAEDKPADENRELKADTKLQLTSGNVNSEITLKESFHHGVAVPLSLEDYEKELAREKDLLTKAKKKISIESSTPKEGISTWILLSGSNNPTTTSRSEVNKPAYRVDNDSKKPVVKNNISSANSTQTTKKRTTATQSPKSTKTTVKYTNNKLATRVKVTPIVTEEPTTISTTKKVPLTTKTKKFTTQRPKTTQAKTTTTVATTTVELTTAASKKKESQKEEKVIIDDSMVIDDEKDEPEFVETSTYLIMEAKDDEFNLPNDRSPSKSVQSKKAAGKTTASPKNKKKKIAASVAAGTNSTTKIKKKSDKKTDLTKVSNNKKPEKPITTQIYNYLAREVMPTVGVGLVGLVVTAGLATYFLGGPLTALRRSYDIASRRDDVGILDRSDDFGNMQDEGEMFGKVIAGMPENSPYRNNIRVNSYHVKNQQYPSYPGPQYGQQPQQINKYGIAPQQAAQQLKQQQYQQQIAQQQIQQQPIQPQAQSQQQQYLRYRAADPYYNSYPKNQYYPQQVQPKSNNYGPQAIQAAESAQKFNIDSVDMTTSEPSSSPYSMDYDEIAQSYFPQHDDEPSPASQITIDQQKMQEIESKPQPQYVQPMESERSEKVTIINAQSVPTNHKNENDHDHEHEQEEESPLPTPEALKMPNLDEEYQNSIANAILSQNQKKFVVGSVIADNFEENAAGSVPEHGPRRRRKREASKKPAAKSLDNNEIDEDERVEKPKRDTEAETEIVTTTLSHESATHELENDTTIEADKAEETTFSTSTPTYDISPGQNNIFNLFRRIVELKLRLGLNFLQNATLAFQEYLRGVEARVHASPLFNPYKNSTNSTDMSRKSSKLQRKKVENL</sequence>
<feature type="region of interest" description="Disordered" evidence="1">
    <location>
        <begin position="691"/>
        <end position="724"/>
    </location>
</feature>
<keyword evidence="2" id="KW-0732">Signal</keyword>
<feature type="region of interest" description="Disordered" evidence="1">
    <location>
        <begin position="71"/>
        <end position="99"/>
    </location>
</feature>